<dbReference type="InterPro" id="IPR023631">
    <property type="entry name" value="Amidase_dom"/>
</dbReference>
<dbReference type="InterPro" id="IPR036928">
    <property type="entry name" value="AS_sf"/>
</dbReference>
<feature type="active site" description="Charge relay system" evidence="5">
    <location>
        <position position="226"/>
    </location>
</feature>
<gene>
    <name evidence="8" type="ORF">BD289DRAFT_446493</name>
</gene>
<comment type="similarity">
    <text evidence="2">Belongs to the amidase family.</text>
</comment>
<proteinExistence type="inferred from homology"/>
<feature type="binding site" evidence="6">
    <location>
        <position position="200"/>
    </location>
    <ligand>
        <name>substrate</name>
    </ligand>
</feature>
<evidence type="ECO:0000256" key="1">
    <source>
        <dbReference type="ARBA" id="ARBA00001311"/>
    </source>
</evidence>
<organism evidence="8 9">
    <name type="scientific">Coniella lustricola</name>
    <dbReference type="NCBI Taxonomy" id="2025994"/>
    <lineage>
        <taxon>Eukaryota</taxon>
        <taxon>Fungi</taxon>
        <taxon>Dikarya</taxon>
        <taxon>Ascomycota</taxon>
        <taxon>Pezizomycotina</taxon>
        <taxon>Sordariomycetes</taxon>
        <taxon>Sordariomycetidae</taxon>
        <taxon>Diaporthales</taxon>
        <taxon>Schizoparmaceae</taxon>
        <taxon>Coniella</taxon>
    </lineage>
</organism>
<keyword evidence="9" id="KW-1185">Reference proteome</keyword>
<evidence type="ECO:0000313" key="8">
    <source>
        <dbReference type="EMBL" id="PSR76561.1"/>
    </source>
</evidence>
<feature type="active site" description="Acyl-ester intermediate" evidence="5">
    <location>
        <position position="250"/>
    </location>
</feature>
<dbReference type="PROSITE" id="PS00571">
    <property type="entry name" value="AMIDASES"/>
    <property type="match status" value="1"/>
</dbReference>
<reference evidence="8 9" key="1">
    <citation type="journal article" date="2018" name="Mycol. Prog.">
        <title>Coniella lustricola, a new species from submerged detritus.</title>
        <authorList>
            <person name="Raudabaugh D.B."/>
            <person name="Iturriaga T."/>
            <person name="Carver A."/>
            <person name="Mondo S."/>
            <person name="Pangilinan J."/>
            <person name="Lipzen A."/>
            <person name="He G."/>
            <person name="Amirebrahimi M."/>
            <person name="Grigoriev I.V."/>
            <person name="Miller A.N."/>
        </authorList>
    </citation>
    <scope>NUCLEOTIDE SEQUENCE [LARGE SCALE GENOMIC DNA]</scope>
    <source>
        <strain evidence="8 9">B22-T-1</strain>
    </source>
</reference>
<dbReference type="AlphaFoldDB" id="A0A2T2ZTZ1"/>
<evidence type="ECO:0000313" key="9">
    <source>
        <dbReference type="Proteomes" id="UP000241462"/>
    </source>
</evidence>
<keyword evidence="4" id="KW-0378">Hydrolase</keyword>
<comment type="catalytic activity">
    <reaction evidence="1">
        <text>a monocarboxylic acid amide + H2O = a monocarboxylate + NH4(+)</text>
        <dbReference type="Rhea" id="RHEA:12020"/>
        <dbReference type="ChEBI" id="CHEBI:15377"/>
        <dbReference type="ChEBI" id="CHEBI:28938"/>
        <dbReference type="ChEBI" id="CHEBI:35757"/>
        <dbReference type="ChEBI" id="CHEBI:83628"/>
        <dbReference type="EC" id="3.5.1.4"/>
    </reaction>
</comment>
<dbReference type="PANTHER" id="PTHR46072">
    <property type="entry name" value="AMIDASE-RELATED-RELATED"/>
    <property type="match status" value="1"/>
</dbReference>
<dbReference type="EC" id="3.5.1.4" evidence="3"/>
<evidence type="ECO:0000256" key="4">
    <source>
        <dbReference type="ARBA" id="ARBA00022801"/>
    </source>
</evidence>
<protein>
    <recommendedName>
        <fullName evidence="3">amidase</fullName>
        <ecNumber evidence="3">3.5.1.4</ecNumber>
    </recommendedName>
</protein>
<dbReference type="STRING" id="2025994.A0A2T2ZTZ1"/>
<feature type="binding site" evidence="6">
    <location>
        <begin position="247"/>
        <end position="250"/>
    </location>
    <ligand>
        <name>substrate</name>
    </ligand>
</feature>
<accession>A0A2T2ZTZ1</accession>
<dbReference type="GO" id="GO:0004040">
    <property type="term" value="F:amidase activity"/>
    <property type="evidence" value="ECO:0007669"/>
    <property type="project" value="UniProtKB-EC"/>
</dbReference>
<evidence type="ECO:0000256" key="2">
    <source>
        <dbReference type="ARBA" id="ARBA00009199"/>
    </source>
</evidence>
<evidence type="ECO:0000256" key="6">
    <source>
        <dbReference type="PIRSR" id="PIRSR001221-2"/>
    </source>
</evidence>
<evidence type="ECO:0000259" key="7">
    <source>
        <dbReference type="Pfam" id="PF01425"/>
    </source>
</evidence>
<dbReference type="PIRSF" id="PIRSF001221">
    <property type="entry name" value="Amidase_fungi"/>
    <property type="match status" value="1"/>
</dbReference>
<dbReference type="Proteomes" id="UP000241462">
    <property type="component" value="Unassembled WGS sequence"/>
</dbReference>
<dbReference type="SUPFAM" id="SSF75304">
    <property type="entry name" value="Amidase signature (AS) enzymes"/>
    <property type="match status" value="1"/>
</dbReference>
<dbReference type="PANTHER" id="PTHR46072:SF3">
    <property type="entry name" value="AMIDASE"/>
    <property type="match status" value="1"/>
</dbReference>
<dbReference type="OrthoDB" id="6428749at2759"/>
<dbReference type="Pfam" id="PF01425">
    <property type="entry name" value="Amidase"/>
    <property type="match status" value="1"/>
</dbReference>
<dbReference type="InterPro" id="IPR020556">
    <property type="entry name" value="Amidase_CS"/>
</dbReference>
<sequence>MVLPAPPATVAPHSWEVRVAEKRARCQDAIPDAWRLSPSVWQRLETPLARHKTNLIELNIPRLSGILTDKEIDITESYDVSSLLAELAVGNLTALEVTVAFSKRAAIAQQLTECLTETFFDQAQERARQLDALRVKGQLAGPLHGLPISIKDSFQVVGTEATLGLVGYLGKTSEVNSCLVDMLLRLGAVLYVKTNVPQTLMTADSHNNVFGRVLNPWNTMLTAGGSSGGEGALVAFRGSPLGVGTDIAGSIRIPSLCCGTYGFKPTANRIPYGQQQDLSNPGLGFISPCAGPIANDIDALCTFVKAVIDLQPRSIDPTAIDVPWRLLPGLERKLKIGVLPEDALFPLHPPVRKAVADAVALLHAQGHDLVHLSQDECHIGDSFEVAWGLFSFDSTASQIVQDGAEPLVPSVIGTIEEFERVAWKFVPNLDNLGEMERLAILRNKRMDIMNDWHKLWTRHSLDVVIGPGAQNTAVAHDDYNLAPYTCLLNLIDSPACIIPFGKASTTGSSETVHKKPGQSVSPYDPELLNGAPLAIQVFTSPMLDEECLSIAKMIDQCLHSYNVGF</sequence>
<dbReference type="EMBL" id="KZ678701">
    <property type="protein sequence ID" value="PSR76561.1"/>
    <property type="molecule type" value="Genomic_DNA"/>
</dbReference>
<dbReference type="Gene3D" id="3.90.1300.10">
    <property type="entry name" value="Amidase signature (AS) domain"/>
    <property type="match status" value="1"/>
</dbReference>
<feature type="active site" description="Charge relay system" evidence="5">
    <location>
        <position position="151"/>
    </location>
</feature>
<evidence type="ECO:0000256" key="5">
    <source>
        <dbReference type="PIRSR" id="PIRSR001221-1"/>
    </source>
</evidence>
<feature type="domain" description="Amidase" evidence="7">
    <location>
        <begin position="96"/>
        <end position="548"/>
    </location>
</feature>
<dbReference type="InParanoid" id="A0A2T2ZTZ1"/>
<feature type="binding site" evidence="6">
    <location>
        <position position="226"/>
    </location>
    <ligand>
        <name>substrate</name>
    </ligand>
</feature>
<name>A0A2T2ZTZ1_9PEZI</name>
<evidence type="ECO:0000256" key="3">
    <source>
        <dbReference type="ARBA" id="ARBA00012922"/>
    </source>
</evidence>